<evidence type="ECO:0000313" key="4">
    <source>
        <dbReference type="Proteomes" id="UP000301737"/>
    </source>
</evidence>
<dbReference type="SUPFAM" id="SSF51197">
    <property type="entry name" value="Clavaminate synthase-like"/>
    <property type="match status" value="1"/>
</dbReference>
<sequence>MKRSSQQEPNTTVENVKIRADWDSKFHKNYTGYRPLDKGTAVVDTINLPRTDKERKNFFNQYVDARKPCKILGISPQNFPKDKLKPDRIADYLPSDEILTVETKKDGGFGSGAKRIKMTFGQFMSKLNREGEHGLYLTTQYYEDDPNTVNSTAETDEEEKDQVLSDGDDSVTFQDMHDDFEQLEEAQEEENTEDYEEFEMRLKELYQPPMTNLIKMLPETPEFLNYLIPQQINIWIGATSTVYNEDSDSSWLSRFDPGDEKLGLGRNIPGGGSSSGLHHDHADNVYIPVSGRKRFTLFAPSDAAKMYTVGNIREIYHSGVIDYIPDSRAPAWRQLRDDGAILAEVYKFLLESSNDHELSDEERESYKKLIEADEIQSEREPLSELDPPSFSKIPPSVVHTDKIKDETIRNKILKVASERWPLFESSNRLTVELEPGEMLYLPAGWFHEVTSFGDSSKNNDVHVAVNYWFVPPTGHDIDNVYDQKDRYWLKDFELTKRALNWARNEEEI</sequence>
<dbReference type="Pfam" id="PF13621">
    <property type="entry name" value="Cupin_8"/>
    <property type="match status" value="1"/>
</dbReference>
<dbReference type="InterPro" id="IPR003347">
    <property type="entry name" value="JmjC_dom"/>
</dbReference>
<name>A0A4C2E549_9SACH</name>
<comment type="caution">
    <text evidence="3">The sequence shown here is derived from an EMBL/GenBank/DDBJ whole genome shotgun (WGS) entry which is preliminary data.</text>
</comment>
<evidence type="ECO:0000256" key="1">
    <source>
        <dbReference type="SAM" id="MobiDB-lite"/>
    </source>
</evidence>
<reference evidence="3 4" key="1">
    <citation type="submission" date="2019-01" db="EMBL/GenBank/DDBJ databases">
        <title>Draft Genome Sequencing of Zygosaccharomyces mellis Ca-7.</title>
        <authorList>
            <person name="Shiwa Y."/>
            <person name="Kanesaki Y."/>
            <person name="Ishige T."/>
            <person name="Mura K."/>
            <person name="Hori T."/>
            <person name="Tamura T."/>
        </authorList>
    </citation>
    <scope>NUCLEOTIDE SEQUENCE [LARGE SCALE GENOMIC DNA]</scope>
    <source>
        <strain evidence="3 4">Ca-7</strain>
    </source>
</reference>
<gene>
    <name evidence="3" type="ORF">ZYGM_003594</name>
</gene>
<dbReference type="PANTHER" id="PTHR12461:SF100">
    <property type="entry name" value="JMJC DOMAIN-CONTAINING PROTEIN 4"/>
    <property type="match status" value="1"/>
</dbReference>
<dbReference type="SMART" id="SM00558">
    <property type="entry name" value="JmjC"/>
    <property type="match status" value="1"/>
</dbReference>
<feature type="domain" description="JmjC" evidence="2">
    <location>
        <begin position="229"/>
        <end position="484"/>
    </location>
</feature>
<dbReference type="AlphaFoldDB" id="A0A4C2E549"/>
<evidence type="ECO:0000313" key="3">
    <source>
        <dbReference type="EMBL" id="GCE97552.1"/>
    </source>
</evidence>
<feature type="region of interest" description="Disordered" evidence="1">
    <location>
        <begin position="144"/>
        <end position="168"/>
    </location>
</feature>
<organism evidence="3 4">
    <name type="scientific">Zygosaccharomyces mellis</name>
    <dbReference type="NCBI Taxonomy" id="42258"/>
    <lineage>
        <taxon>Eukaryota</taxon>
        <taxon>Fungi</taxon>
        <taxon>Dikarya</taxon>
        <taxon>Ascomycota</taxon>
        <taxon>Saccharomycotina</taxon>
        <taxon>Saccharomycetes</taxon>
        <taxon>Saccharomycetales</taxon>
        <taxon>Saccharomycetaceae</taxon>
        <taxon>Zygosaccharomyces</taxon>
    </lineage>
</organism>
<dbReference type="InterPro" id="IPR041667">
    <property type="entry name" value="Cupin_8"/>
</dbReference>
<accession>A0A4C2E549</accession>
<dbReference type="PANTHER" id="PTHR12461">
    <property type="entry name" value="HYPOXIA-INDUCIBLE FACTOR 1 ALPHA INHIBITOR-RELATED"/>
    <property type="match status" value="1"/>
</dbReference>
<proteinExistence type="predicted"/>
<evidence type="ECO:0000259" key="2">
    <source>
        <dbReference type="PROSITE" id="PS51184"/>
    </source>
</evidence>
<dbReference type="Gene3D" id="2.60.120.650">
    <property type="entry name" value="Cupin"/>
    <property type="match status" value="1"/>
</dbReference>
<feature type="compositionally biased region" description="Polar residues" evidence="1">
    <location>
        <begin position="144"/>
        <end position="153"/>
    </location>
</feature>
<protein>
    <recommendedName>
        <fullName evidence="2">JmjC domain-containing protein</fullName>
    </recommendedName>
</protein>
<dbReference type="EMBL" id="BIMX01000002">
    <property type="protein sequence ID" value="GCE97552.1"/>
    <property type="molecule type" value="Genomic_DNA"/>
</dbReference>
<dbReference type="PROSITE" id="PS51184">
    <property type="entry name" value="JMJC"/>
    <property type="match status" value="1"/>
</dbReference>
<dbReference type="OrthoDB" id="415358at2759"/>
<keyword evidence="4" id="KW-1185">Reference proteome</keyword>
<dbReference type="Proteomes" id="UP000301737">
    <property type="component" value="Unassembled WGS sequence"/>
</dbReference>